<dbReference type="OMA" id="ISCFEFA"/>
<proteinExistence type="predicted"/>
<dbReference type="EMBL" id="HE600959">
    <property type="protein sequence ID" value="CAP35198.2"/>
    <property type="molecule type" value="Genomic_DNA"/>
</dbReference>
<dbReference type="GO" id="GO:0070198">
    <property type="term" value="P:protein localization to chromosome, telomeric region"/>
    <property type="evidence" value="ECO:0000318"/>
    <property type="project" value="GO_Central"/>
</dbReference>
<dbReference type="GO" id="GO:0005737">
    <property type="term" value="C:cytoplasm"/>
    <property type="evidence" value="ECO:0000318"/>
    <property type="project" value="GO_Central"/>
</dbReference>
<evidence type="ECO:0000313" key="3">
    <source>
        <dbReference type="EMBL" id="CAP35198.2"/>
    </source>
</evidence>
<evidence type="ECO:0000313" key="4">
    <source>
        <dbReference type="Proteomes" id="UP000008549"/>
    </source>
</evidence>
<dbReference type="GO" id="GO:0003950">
    <property type="term" value="F:NAD+ poly-ADP-ribosyltransferase activity"/>
    <property type="evidence" value="ECO:0000318"/>
    <property type="project" value="GO_Central"/>
</dbReference>
<dbReference type="GO" id="GO:1904355">
    <property type="term" value="P:positive regulation of telomere capping"/>
    <property type="evidence" value="ECO:0000318"/>
    <property type="project" value="GO_Central"/>
</dbReference>
<keyword evidence="4" id="KW-1185">Reference proteome</keyword>
<dbReference type="CTD" id="8586094"/>
<feature type="compositionally biased region" description="Basic residues" evidence="2">
    <location>
        <begin position="46"/>
        <end position="56"/>
    </location>
</feature>
<feature type="region of interest" description="Disordered" evidence="2">
    <location>
        <begin position="45"/>
        <end position="69"/>
    </location>
</feature>
<keyword evidence="1" id="KW-0040">ANK repeat</keyword>
<evidence type="ECO:0000256" key="1">
    <source>
        <dbReference type="PROSITE-ProRule" id="PRU00023"/>
    </source>
</evidence>
<feature type="repeat" description="ANK" evidence="1">
    <location>
        <begin position="73"/>
        <end position="105"/>
    </location>
</feature>
<accession>A8XRA1</accession>
<dbReference type="Pfam" id="PF12796">
    <property type="entry name" value="Ank_2"/>
    <property type="match status" value="1"/>
</dbReference>
<dbReference type="HOGENOM" id="CLU_696838_0_0_1"/>
<dbReference type="GeneID" id="8586094"/>
<gene>
    <name evidence="3" type="ORF">CBG17582</name>
    <name evidence="3" type="ORF">CBG_17582</name>
</gene>
<sequence length="396" mass="43970">MRERDDRKPSVTQNLSEIMLEVSPIFIINSALGSSSTNTLTDLAQRRHGAGAHRRSNASSTVSTHSGGRSTCAMMNTLHMAVAHKQRDIVELLLKNGYDPNTPASCHCKGNCTATGNIPLTSIIPRTHSMTPELCSTCSQLRVVSIVDQTPLGVAVRSQSSELIALLIAYGGDVNLGERSCRISGERSWEKLAYSKNNRRCRGPAYTRSFSLEPKLSKKICEESVHLTLLLSSKNFSRHVLKSFSRTRALEIVNRRLDPHQVHQRKIGIDFKSTMVSVKISQGERSLSKAPLSPKPSAAASVSTCSMLETSSAKESARRKSLVSLQLHRKSRNVKEYFQLPTRPYHYSFLFPPRFLRFQTPISCFEFAHNTLLLYSALCSLAPILNVFPPPLPSFD</sequence>
<dbReference type="KEGG" id="cbr:CBG_17582"/>
<dbReference type="Proteomes" id="UP000008549">
    <property type="component" value="Unassembled WGS sequence"/>
</dbReference>
<dbReference type="eggNOG" id="KOG0169">
    <property type="taxonomic scope" value="Eukaryota"/>
</dbReference>
<dbReference type="SUPFAM" id="SSF48403">
    <property type="entry name" value="Ankyrin repeat"/>
    <property type="match status" value="1"/>
</dbReference>
<dbReference type="InterPro" id="IPR036770">
    <property type="entry name" value="Ankyrin_rpt-contain_sf"/>
</dbReference>
<name>A8XRA1_CAEBR</name>
<feature type="compositionally biased region" description="Polar residues" evidence="2">
    <location>
        <begin position="57"/>
        <end position="69"/>
    </location>
</feature>
<organism evidence="3 4">
    <name type="scientific">Caenorhabditis briggsae</name>
    <dbReference type="NCBI Taxonomy" id="6238"/>
    <lineage>
        <taxon>Eukaryota</taxon>
        <taxon>Metazoa</taxon>
        <taxon>Ecdysozoa</taxon>
        <taxon>Nematoda</taxon>
        <taxon>Chromadorea</taxon>
        <taxon>Rhabditida</taxon>
        <taxon>Rhabditina</taxon>
        <taxon>Rhabditomorpha</taxon>
        <taxon>Rhabditoidea</taxon>
        <taxon>Rhabditidae</taxon>
        <taxon>Peloderinae</taxon>
        <taxon>Caenorhabditis</taxon>
    </lineage>
</organism>
<protein>
    <submittedName>
        <fullName evidence="3">Protein CBG17582</fullName>
    </submittedName>
</protein>
<dbReference type="STRING" id="6238.A8XRA1"/>
<dbReference type="SMART" id="SM00248">
    <property type="entry name" value="ANK"/>
    <property type="match status" value="2"/>
</dbReference>
<dbReference type="InParanoid" id="A8XRA1"/>
<dbReference type="InterPro" id="IPR002110">
    <property type="entry name" value="Ankyrin_rpt"/>
</dbReference>
<dbReference type="PROSITE" id="PS50088">
    <property type="entry name" value="ANK_REPEAT"/>
    <property type="match status" value="2"/>
</dbReference>
<dbReference type="RefSeq" id="XP_045096249.1">
    <property type="nucleotide sequence ID" value="XM_045239245.1"/>
</dbReference>
<feature type="repeat" description="ANK" evidence="1">
    <location>
        <begin position="147"/>
        <end position="179"/>
    </location>
</feature>
<evidence type="ECO:0000256" key="2">
    <source>
        <dbReference type="SAM" id="MobiDB-lite"/>
    </source>
</evidence>
<reference evidence="3 4" key="1">
    <citation type="journal article" date="2003" name="PLoS Biol.">
        <title>The genome sequence of Caenorhabditis briggsae: a platform for comparative genomics.</title>
        <authorList>
            <person name="Stein L.D."/>
            <person name="Bao Z."/>
            <person name="Blasiar D."/>
            <person name="Blumenthal T."/>
            <person name="Brent M.R."/>
            <person name="Chen N."/>
            <person name="Chinwalla A."/>
            <person name="Clarke L."/>
            <person name="Clee C."/>
            <person name="Coghlan A."/>
            <person name="Coulson A."/>
            <person name="D'Eustachio P."/>
            <person name="Fitch D.H."/>
            <person name="Fulton L.A."/>
            <person name="Fulton R.E."/>
            <person name="Griffiths-Jones S."/>
            <person name="Harris T.W."/>
            <person name="Hillier L.W."/>
            <person name="Kamath R."/>
            <person name="Kuwabara P.E."/>
            <person name="Mardis E.R."/>
            <person name="Marra M.A."/>
            <person name="Miner T.L."/>
            <person name="Minx P."/>
            <person name="Mullikin J.C."/>
            <person name="Plumb R.W."/>
            <person name="Rogers J."/>
            <person name="Schein J.E."/>
            <person name="Sohrmann M."/>
            <person name="Spieth J."/>
            <person name="Stajich J.E."/>
            <person name="Wei C."/>
            <person name="Willey D."/>
            <person name="Wilson R.K."/>
            <person name="Durbin R."/>
            <person name="Waterston R.H."/>
        </authorList>
    </citation>
    <scope>NUCLEOTIDE SEQUENCE [LARGE SCALE GENOMIC DNA]</scope>
    <source>
        <strain evidence="3 4">AF16</strain>
    </source>
</reference>
<dbReference type="PROSITE" id="PS50297">
    <property type="entry name" value="ANK_REP_REGION"/>
    <property type="match status" value="1"/>
</dbReference>
<reference evidence="3 4" key="2">
    <citation type="journal article" date="2011" name="PLoS Genet.">
        <title>Caenorhabditis briggsae recombinant inbred line genotypes reveal inter-strain incompatibility and the evolution of recombination.</title>
        <authorList>
            <person name="Ross J.A."/>
            <person name="Koboldt D.C."/>
            <person name="Staisch J.E."/>
            <person name="Chamberlin H.M."/>
            <person name="Gupta B.P."/>
            <person name="Miller R.D."/>
            <person name="Baird S.E."/>
            <person name="Haag E.S."/>
        </authorList>
    </citation>
    <scope>NUCLEOTIDE SEQUENCE [LARGE SCALE GENOMIC DNA]</scope>
    <source>
        <strain evidence="3 4">AF16</strain>
    </source>
</reference>
<dbReference type="Gene3D" id="1.25.40.20">
    <property type="entry name" value="Ankyrin repeat-containing domain"/>
    <property type="match status" value="1"/>
</dbReference>
<dbReference type="GO" id="GO:0005634">
    <property type="term" value="C:nucleus"/>
    <property type="evidence" value="ECO:0000318"/>
    <property type="project" value="GO_Central"/>
</dbReference>
<dbReference type="GO" id="GO:0090263">
    <property type="term" value="P:positive regulation of canonical Wnt signaling pathway"/>
    <property type="evidence" value="ECO:0000318"/>
    <property type="project" value="GO_Central"/>
</dbReference>
<dbReference type="AlphaFoldDB" id="A8XRA1"/>